<evidence type="ECO:0000256" key="1">
    <source>
        <dbReference type="SAM" id="MobiDB-lite"/>
    </source>
</evidence>
<gene>
    <name evidence="2" type="ORF">Ahy_B09g095212</name>
</gene>
<name>A0A444XE04_ARAHY</name>
<evidence type="ECO:0000313" key="2">
    <source>
        <dbReference type="EMBL" id="RYQ87683.1"/>
    </source>
</evidence>
<accession>A0A444XE04</accession>
<reference evidence="2 3" key="1">
    <citation type="submission" date="2019-01" db="EMBL/GenBank/DDBJ databases">
        <title>Sequencing of cultivated peanut Arachis hypogaea provides insights into genome evolution and oil improvement.</title>
        <authorList>
            <person name="Chen X."/>
        </authorList>
    </citation>
    <scope>NUCLEOTIDE SEQUENCE [LARGE SCALE GENOMIC DNA]</scope>
    <source>
        <strain evidence="3">cv. Fuhuasheng</strain>
        <tissue evidence="2">Leaves</tissue>
    </source>
</reference>
<dbReference type="AlphaFoldDB" id="A0A444XE04"/>
<comment type="caution">
    <text evidence="2">The sequence shown here is derived from an EMBL/GenBank/DDBJ whole genome shotgun (WGS) entry which is preliminary data.</text>
</comment>
<keyword evidence="3" id="KW-1185">Reference proteome</keyword>
<evidence type="ECO:0000313" key="3">
    <source>
        <dbReference type="Proteomes" id="UP000289738"/>
    </source>
</evidence>
<feature type="region of interest" description="Disordered" evidence="1">
    <location>
        <begin position="100"/>
        <end position="122"/>
    </location>
</feature>
<sequence length="122" mass="13372">MEGLASWCTCTMKVLFFSGEAAASVAVTVRIKERRVWQGAIGAAVETEWEVMEMGLKLILLLIKLHLVLSTQQLHEYEVTNPHHSRASNQFSIAIPPLKSTSGVSESTAHAPSKSSIKPQIK</sequence>
<protein>
    <submittedName>
        <fullName evidence="2">Uncharacterized protein</fullName>
    </submittedName>
</protein>
<dbReference type="Proteomes" id="UP000289738">
    <property type="component" value="Chromosome B09"/>
</dbReference>
<proteinExistence type="predicted"/>
<dbReference type="EMBL" id="SDMP01000019">
    <property type="protein sequence ID" value="RYQ87683.1"/>
    <property type="molecule type" value="Genomic_DNA"/>
</dbReference>
<organism evidence="2 3">
    <name type="scientific">Arachis hypogaea</name>
    <name type="common">Peanut</name>
    <dbReference type="NCBI Taxonomy" id="3818"/>
    <lineage>
        <taxon>Eukaryota</taxon>
        <taxon>Viridiplantae</taxon>
        <taxon>Streptophyta</taxon>
        <taxon>Embryophyta</taxon>
        <taxon>Tracheophyta</taxon>
        <taxon>Spermatophyta</taxon>
        <taxon>Magnoliopsida</taxon>
        <taxon>eudicotyledons</taxon>
        <taxon>Gunneridae</taxon>
        <taxon>Pentapetalae</taxon>
        <taxon>rosids</taxon>
        <taxon>fabids</taxon>
        <taxon>Fabales</taxon>
        <taxon>Fabaceae</taxon>
        <taxon>Papilionoideae</taxon>
        <taxon>50 kb inversion clade</taxon>
        <taxon>dalbergioids sensu lato</taxon>
        <taxon>Dalbergieae</taxon>
        <taxon>Pterocarpus clade</taxon>
        <taxon>Arachis</taxon>
    </lineage>
</organism>